<dbReference type="SUPFAM" id="SSF56349">
    <property type="entry name" value="DNA breaking-rejoining enzymes"/>
    <property type="match status" value="1"/>
</dbReference>
<dbReference type="InterPro" id="IPR002104">
    <property type="entry name" value="Integrase_catalytic"/>
</dbReference>
<protein>
    <submittedName>
        <fullName evidence="6">Tyrosine recombinase XerC</fullName>
    </submittedName>
</protein>
<sequence length="412" mass="46590">MAGTKKYPGVEPSTATTFKLTITDGYTVLSDGTKKQNRYFKTVNAKSAKEASDLRAQWITEIKGGAILTNNRMTLKQFYDYFKTHTEGLAPKSIEFYNGLFKRVDAALGHKKLDDITPNNIRAFIKNLAEDGLYSGTRKNKSKLSQSTILKYHRMLNMLFNRACKWGLASFNPCERTDAPKVYYRQKNVYTEDELGKFLLCLEKESIKHRAMAMITLATGCRRGETMGLQWKHINFEAGTINIEQTAQYLSGKGVFTKEPKTQGSNRIVTMPESISTLLKSHKANQNAKRLKFGDRWAGSEIADDDFVFTTWEGKQAHPDSINTWLKKFITNNDLPPITPKSFRHMAATYLITSGTDIRTVAGKLGHANTNTTTIVYTHLLKSSEKETADKMEKFLQEASKKAKETQKEQAK</sequence>
<dbReference type="Gene3D" id="1.10.443.10">
    <property type="entry name" value="Intergrase catalytic core"/>
    <property type="match status" value="1"/>
</dbReference>
<dbReference type="InterPro" id="IPR044068">
    <property type="entry name" value="CB"/>
</dbReference>
<accession>A0A644U7X7</accession>
<dbReference type="PROSITE" id="PS51898">
    <property type="entry name" value="TYR_RECOMBINASE"/>
    <property type="match status" value="1"/>
</dbReference>
<dbReference type="GO" id="GO:0006310">
    <property type="term" value="P:DNA recombination"/>
    <property type="evidence" value="ECO:0007669"/>
    <property type="project" value="UniProtKB-KW"/>
</dbReference>
<dbReference type="InterPro" id="IPR050090">
    <property type="entry name" value="Tyrosine_recombinase_XerCD"/>
</dbReference>
<dbReference type="PANTHER" id="PTHR30349:SF41">
    <property type="entry name" value="INTEGRASE_RECOMBINASE PROTEIN MJ0367-RELATED"/>
    <property type="match status" value="1"/>
</dbReference>
<dbReference type="Gene3D" id="1.10.150.130">
    <property type="match status" value="1"/>
</dbReference>
<dbReference type="InterPro" id="IPR011010">
    <property type="entry name" value="DNA_brk_join_enz"/>
</dbReference>
<evidence type="ECO:0000256" key="1">
    <source>
        <dbReference type="ARBA" id="ARBA00023125"/>
    </source>
</evidence>
<dbReference type="Pfam" id="PF13102">
    <property type="entry name" value="Phage_int_SAM_5"/>
    <property type="match status" value="1"/>
</dbReference>
<dbReference type="InterPro" id="IPR025269">
    <property type="entry name" value="SAM-like_dom"/>
</dbReference>
<evidence type="ECO:0000313" key="6">
    <source>
        <dbReference type="EMBL" id="MPL75054.1"/>
    </source>
</evidence>
<evidence type="ECO:0000259" key="5">
    <source>
        <dbReference type="PROSITE" id="PS51900"/>
    </source>
</evidence>
<dbReference type="CDD" id="cd01189">
    <property type="entry name" value="INT_ICEBs1_C_like"/>
    <property type="match status" value="1"/>
</dbReference>
<dbReference type="EMBL" id="VSSQ01000085">
    <property type="protein sequence ID" value="MPL75054.1"/>
    <property type="molecule type" value="Genomic_DNA"/>
</dbReference>
<feature type="region of interest" description="Disordered" evidence="3">
    <location>
        <begin position="392"/>
        <end position="412"/>
    </location>
</feature>
<dbReference type="InterPro" id="IPR010998">
    <property type="entry name" value="Integrase_recombinase_N"/>
</dbReference>
<evidence type="ECO:0000259" key="4">
    <source>
        <dbReference type="PROSITE" id="PS51898"/>
    </source>
</evidence>
<organism evidence="6">
    <name type="scientific">bioreactor metagenome</name>
    <dbReference type="NCBI Taxonomy" id="1076179"/>
    <lineage>
        <taxon>unclassified sequences</taxon>
        <taxon>metagenomes</taxon>
        <taxon>ecological metagenomes</taxon>
    </lineage>
</organism>
<feature type="domain" description="Core-binding (CB)" evidence="5">
    <location>
        <begin position="73"/>
        <end position="164"/>
    </location>
</feature>
<dbReference type="PROSITE" id="PS51900">
    <property type="entry name" value="CB"/>
    <property type="match status" value="1"/>
</dbReference>
<proteinExistence type="predicted"/>
<dbReference type="AlphaFoldDB" id="A0A644U7X7"/>
<dbReference type="Pfam" id="PF00589">
    <property type="entry name" value="Phage_integrase"/>
    <property type="match status" value="1"/>
</dbReference>
<dbReference type="PANTHER" id="PTHR30349">
    <property type="entry name" value="PHAGE INTEGRASE-RELATED"/>
    <property type="match status" value="1"/>
</dbReference>
<dbReference type="InterPro" id="IPR013762">
    <property type="entry name" value="Integrase-like_cat_sf"/>
</dbReference>
<dbReference type="GO" id="GO:0015074">
    <property type="term" value="P:DNA integration"/>
    <property type="evidence" value="ECO:0007669"/>
    <property type="project" value="InterPro"/>
</dbReference>
<gene>
    <name evidence="6" type="primary">xerC_25</name>
    <name evidence="6" type="ORF">SDC9_20875</name>
</gene>
<comment type="caution">
    <text evidence="6">The sequence shown here is derived from an EMBL/GenBank/DDBJ whole genome shotgun (WGS) entry which is preliminary data.</text>
</comment>
<feature type="domain" description="Tyr recombinase" evidence="4">
    <location>
        <begin position="185"/>
        <end position="390"/>
    </location>
</feature>
<evidence type="ECO:0000256" key="2">
    <source>
        <dbReference type="ARBA" id="ARBA00023172"/>
    </source>
</evidence>
<name>A0A644U7X7_9ZZZZ</name>
<reference evidence="6" key="1">
    <citation type="submission" date="2019-08" db="EMBL/GenBank/DDBJ databases">
        <authorList>
            <person name="Kucharzyk K."/>
            <person name="Murdoch R.W."/>
            <person name="Higgins S."/>
            <person name="Loffler F."/>
        </authorList>
    </citation>
    <scope>NUCLEOTIDE SEQUENCE</scope>
</reference>
<dbReference type="GO" id="GO:0003677">
    <property type="term" value="F:DNA binding"/>
    <property type="evidence" value="ECO:0007669"/>
    <property type="project" value="UniProtKB-KW"/>
</dbReference>
<keyword evidence="1" id="KW-0238">DNA-binding</keyword>
<keyword evidence="2" id="KW-0233">DNA recombination</keyword>
<evidence type="ECO:0000256" key="3">
    <source>
        <dbReference type="SAM" id="MobiDB-lite"/>
    </source>
</evidence>